<sequence>MMEDKRRLVKTDGCYHKEGRLRPLISFCLLLPLLFLSCDGDDSIYRDYPCSFTFDTTLHPLPCQLTAILRNSGQFVKIETTIEQGVRHVRTNRNYDNATEDIMLRNAMEQQWRYALGANNCIIVGVSSYDDHLLVAYEGQCPNCLTDLGGTRYPLMWANNGLHLNCAKCGRSYDVNNGVVAAGRAGKALFRYQAAFDGSILRVWN</sequence>
<keyword evidence="2" id="KW-1185">Reference proteome</keyword>
<name>A0A1I0N7Q5_9BACT</name>
<gene>
    <name evidence="1" type="ORF">SAMN04487850_1017</name>
</gene>
<evidence type="ECO:0008006" key="3">
    <source>
        <dbReference type="Google" id="ProtNLM"/>
    </source>
</evidence>
<accession>A0A1I0N7Q5</accession>
<evidence type="ECO:0000313" key="1">
    <source>
        <dbReference type="EMBL" id="SEV96903.1"/>
    </source>
</evidence>
<reference evidence="1 2" key="1">
    <citation type="submission" date="2016-10" db="EMBL/GenBank/DDBJ databases">
        <authorList>
            <person name="de Groot N.N."/>
        </authorList>
    </citation>
    <scope>NUCLEOTIDE SEQUENCE [LARGE SCALE GENOMIC DNA]</scope>
    <source>
        <strain evidence="1 2">TC2-24</strain>
    </source>
</reference>
<dbReference type="Proteomes" id="UP000199373">
    <property type="component" value="Unassembled WGS sequence"/>
</dbReference>
<dbReference type="AlphaFoldDB" id="A0A1I0N7Q5"/>
<dbReference type="EMBL" id="FOIQ01000002">
    <property type="protein sequence ID" value="SEV96903.1"/>
    <property type="molecule type" value="Genomic_DNA"/>
</dbReference>
<dbReference type="RefSeq" id="WP_091900359.1">
    <property type="nucleotide sequence ID" value="NZ_FOIQ01000002.1"/>
</dbReference>
<evidence type="ECO:0000313" key="2">
    <source>
        <dbReference type="Proteomes" id="UP000199373"/>
    </source>
</evidence>
<organism evidence="1 2">
    <name type="scientific">Prevotella aff. ruminicola Tc2-24</name>
    <dbReference type="NCBI Taxonomy" id="81582"/>
    <lineage>
        <taxon>Bacteria</taxon>
        <taxon>Pseudomonadati</taxon>
        <taxon>Bacteroidota</taxon>
        <taxon>Bacteroidia</taxon>
        <taxon>Bacteroidales</taxon>
        <taxon>Prevotellaceae</taxon>
        <taxon>Prevotella</taxon>
    </lineage>
</organism>
<protein>
    <recommendedName>
        <fullName evidence="3">Rieske domain-containing protein</fullName>
    </recommendedName>
</protein>
<proteinExistence type="predicted"/>